<accession>A0ABS2JJE9</accession>
<dbReference type="PANTHER" id="PTHR43275">
    <property type="entry name" value="D-MALATE DEHYDROGENASE [DECARBOXYLATING]"/>
    <property type="match status" value="1"/>
</dbReference>
<gene>
    <name evidence="8" type="ORF">JQN84_29415</name>
</gene>
<dbReference type="SMART" id="SM01329">
    <property type="entry name" value="Iso_dh"/>
    <property type="match status" value="1"/>
</dbReference>
<keyword evidence="9" id="KW-1185">Reference proteome</keyword>
<keyword evidence="3" id="KW-0479">Metal-binding</keyword>
<comment type="caution">
    <text evidence="8">The sequence shown here is derived from an EMBL/GenBank/DDBJ whole genome shotgun (WGS) entry which is preliminary data.</text>
</comment>
<evidence type="ECO:0000256" key="6">
    <source>
        <dbReference type="ARBA" id="ARBA00023211"/>
    </source>
</evidence>
<evidence type="ECO:0000256" key="5">
    <source>
        <dbReference type="ARBA" id="ARBA00023027"/>
    </source>
</evidence>
<dbReference type="Gene3D" id="3.40.718.10">
    <property type="entry name" value="Isopropylmalate Dehydrogenase"/>
    <property type="match status" value="1"/>
</dbReference>
<dbReference type="RefSeq" id="WP_204961848.1">
    <property type="nucleotide sequence ID" value="NZ_JAFEUO010000011.1"/>
</dbReference>
<dbReference type="SUPFAM" id="SSF53659">
    <property type="entry name" value="Isocitrate/Isopropylmalate dehydrogenase-like"/>
    <property type="match status" value="1"/>
</dbReference>
<evidence type="ECO:0000256" key="2">
    <source>
        <dbReference type="ARBA" id="ARBA00001946"/>
    </source>
</evidence>
<evidence type="ECO:0000256" key="1">
    <source>
        <dbReference type="ARBA" id="ARBA00001936"/>
    </source>
</evidence>
<evidence type="ECO:0000313" key="8">
    <source>
        <dbReference type="EMBL" id="MBM7086657.1"/>
    </source>
</evidence>
<comment type="cofactor">
    <cofactor evidence="1">
        <name>Mn(2+)</name>
        <dbReference type="ChEBI" id="CHEBI:29035"/>
    </cofactor>
</comment>
<evidence type="ECO:0000256" key="3">
    <source>
        <dbReference type="ARBA" id="ARBA00022723"/>
    </source>
</evidence>
<dbReference type="Proteomes" id="UP000809587">
    <property type="component" value="Unassembled WGS sequence"/>
</dbReference>
<name>A0ABS2JJE9_9ACTN</name>
<keyword evidence="5" id="KW-0520">NAD</keyword>
<keyword evidence="6" id="KW-0464">Manganese</keyword>
<sequence length="342" mass="36104">MTVIAVVPGDGIGPEVTDEAVKVLDELQLGLDFDHLDAVNATTFQTTGTGLSPSDFERIRSARSVLFGAIGAPGINNSEYGRGVLIKMRFALDLYVNHRPAFLWDARLSPLRDDRRRNVDCVIVRENSEGLYVGVGGRVRADTPDEIAIDEEINTYHGVSRVLDYAFSIARRSVCLVDKSNAVPNGGRLWQRCWRDAVEGRPDIDCSHLYVDAAAMKLIADPSAFDVIVTNNSYGDILSDLTAQLAGGLGMAASANLNPKTGFGVYEPVHGSAPDIAGQGRANPVGAILSAALLCEGIGLGKAAAAIRAAVSSALAAGRCTPDIGGSLSTREAGAAIRAELR</sequence>
<dbReference type="EMBL" id="JAFEUO010000011">
    <property type="protein sequence ID" value="MBM7086657.1"/>
    <property type="molecule type" value="Genomic_DNA"/>
</dbReference>
<dbReference type="InterPro" id="IPR050501">
    <property type="entry name" value="ICDH/IPMDH"/>
</dbReference>
<protein>
    <submittedName>
        <fullName evidence="8">Isocitrate/isopropylmalate dehydrogenase family protein</fullName>
    </submittedName>
</protein>
<dbReference type="InterPro" id="IPR024084">
    <property type="entry name" value="IsoPropMal-DH-like_dom"/>
</dbReference>
<keyword evidence="4" id="KW-0560">Oxidoreductase</keyword>
<organism evidence="8 9">
    <name type="scientific">Micromonospora humidisoli</name>
    <dbReference type="NCBI Taxonomy" id="2807622"/>
    <lineage>
        <taxon>Bacteria</taxon>
        <taxon>Bacillati</taxon>
        <taxon>Actinomycetota</taxon>
        <taxon>Actinomycetes</taxon>
        <taxon>Micromonosporales</taxon>
        <taxon>Micromonosporaceae</taxon>
        <taxon>Micromonospora</taxon>
    </lineage>
</organism>
<feature type="domain" description="Isopropylmalate dehydrogenase-like" evidence="7">
    <location>
        <begin position="3"/>
        <end position="337"/>
    </location>
</feature>
<evidence type="ECO:0000313" key="9">
    <source>
        <dbReference type="Proteomes" id="UP000809587"/>
    </source>
</evidence>
<evidence type="ECO:0000259" key="7">
    <source>
        <dbReference type="SMART" id="SM01329"/>
    </source>
</evidence>
<reference evidence="8 9" key="1">
    <citation type="submission" date="2021-02" db="EMBL/GenBank/DDBJ databases">
        <authorList>
            <person name="Lee D.-H."/>
        </authorList>
    </citation>
    <scope>NUCLEOTIDE SEQUENCE [LARGE SCALE GENOMIC DNA]</scope>
    <source>
        <strain evidence="8 9">MMS20-R2-29</strain>
    </source>
</reference>
<dbReference type="PANTHER" id="PTHR43275:SF1">
    <property type="entry name" value="D-MALATE DEHYDROGENASE [DECARBOXYLATING]"/>
    <property type="match status" value="1"/>
</dbReference>
<dbReference type="Pfam" id="PF00180">
    <property type="entry name" value="Iso_dh"/>
    <property type="match status" value="1"/>
</dbReference>
<evidence type="ECO:0000256" key="4">
    <source>
        <dbReference type="ARBA" id="ARBA00023002"/>
    </source>
</evidence>
<comment type="cofactor">
    <cofactor evidence="2">
        <name>Mg(2+)</name>
        <dbReference type="ChEBI" id="CHEBI:18420"/>
    </cofactor>
</comment>
<proteinExistence type="predicted"/>